<feature type="region of interest" description="Disordered" evidence="1">
    <location>
        <begin position="1"/>
        <end position="100"/>
    </location>
</feature>
<dbReference type="PROSITE" id="PS50174">
    <property type="entry name" value="G_PATCH"/>
    <property type="match status" value="1"/>
</dbReference>
<dbReference type="EMBL" id="KZ819663">
    <property type="protein sequence ID" value="PWN29764.1"/>
    <property type="molecule type" value="Genomic_DNA"/>
</dbReference>
<dbReference type="GeneID" id="37025099"/>
<name>A0A316UXP5_9BASI</name>
<feature type="compositionally biased region" description="Polar residues" evidence="1">
    <location>
        <begin position="372"/>
        <end position="381"/>
    </location>
</feature>
<feature type="compositionally biased region" description="Basic and acidic residues" evidence="1">
    <location>
        <begin position="323"/>
        <end position="337"/>
    </location>
</feature>
<feature type="region of interest" description="Disordered" evidence="1">
    <location>
        <begin position="252"/>
        <end position="288"/>
    </location>
</feature>
<organism evidence="3 4">
    <name type="scientific">Jaminaea rosea</name>
    <dbReference type="NCBI Taxonomy" id="1569628"/>
    <lineage>
        <taxon>Eukaryota</taxon>
        <taxon>Fungi</taxon>
        <taxon>Dikarya</taxon>
        <taxon>Basidiomycota</taxon>
        <taxon>Ustilaginomycotina</taxon>
        <taxon>Exobasidiomycetes</taxon>
        <taxon>Microstromatales</taxon>
        <taxon>Microstromatales incertae sedis</taxon>
        <taxon>Jaminaea</taxon>
    </lineage>
</organism>
<evidence type="ECO:0000313" key="4">
    <source>
        <dbReference type="Proteomes" id="UP000245884"/>
    </source>
</evidence>
<protein>
    <recommendedName>
        <fullName evidence="2">G-patch domain-containing protein</fullName>
    </recommendedName>
</protein>
<evidence type="ECO:0000313" key="3">
    <source>
        <dbReference type="EMBL" id="PWN29764.1"/>
    </source>
</evidence>
<feature type="region of interest" description="Disordered" evidence="1">
    <location>
        <begin position="323"/>
        <end position="420"/>
    </location>
</feature>
<dbReference type="AlphaFoldDB" id="A0A316UXP5"/>
<feature type="domain" description="G-patch" evidence="2">
    <location>
        <begin position="288"/>
        <end position="316"/>
    </location>
</feature>
<feature type="compositionally biased region" description="Low complexity" evidence="1">
    <location>
        <begin position="258"/>
        <end position="272"/>
    </location>
</feature>
<dbReference type="GO" id="GO:0003676">
    <property type="term" value="F:nucleic acid binding"/>
    <property type="evidence" value="ECO:0007669"/>
    <property type="project" value="InterPro"/>
</dbReference>
<dbReference type="RefSeq" id="XP_025364376.1">
    <property type="nucleotide sequence ID" value="XM_025503276.1"/>
</dbReference>
<evidence type="ECO:0000259" key="2">
    <source>
        <dbReference type="PROSITE" id="PS50174"/>
    </source>
</evidence>
<feature type="compositionally biased region" description="Basic and acidic residues" evidence="1">
    <location>
        <begin position="163"/>
        <end position="179"/>
    </location>
</feature>
<feature type="region of interest" description="Disordered" evidence="1">
    <location>
        <begin position="116"/>
        <end position="229"/>
    </location>
</feature>
<dbReference type="InterPro" id="IPR000467">
    <property type="entry name" value="G_patch_dom"/>
</dbReference>
<gene>
    <name evidence="3" type="ORF">BDZ90DRAFT_119053</name>
</gene>
<feature type="compositionally biased region" description="Basic and acidic residues" evidence="1">
    <location>
        <begin position="455"/>
        <end position="467"/>
    </location>
</feature>
<dbReference type="Proteomes" id="UP000245884">
    <property type="component" value="Unassembled WGS sequence"/>
</dbReference>
<accession>A0A316UXP5</accession>
<feature type="region of interest" description="Disordered" evidence="1">
    <location>
        <begin position="432"/>
        <end position="475"/>
    </location>
</feature>
<evidence type="ECO:0000256" key="1">
    <source>
        <dbReference type="SAM" id="MobiDB-lite"/>
    </source>
</evidence>
<sequence length="493" mass="54077">MATQAFVIRASPPPRSFEDDADEAARRSAKCGLGRRSNAVPTSNGKPRFVRESKASEAWSGDWTRSEDQDGEVAEAATRDEVTGDKGGSEPTAPVAEVASAETNSMASLYAQLASQIASTAQEPSSPTQPPPRPALKPRVLTKRKRTADQSSDWFIAKATEQMSKEDRRRDEQRRKEQLRQMTQQREGEQREDVQLIATTQASAETSTSIAPPSLATHQPRASSVQPCPTCSQLLPTPCPAPILRAHLNSIAHRMAQSTPSSPAPSSTTGTSKIASASPPLPKLYIDSSNSGYQALQAMGWREGLGVGEEQWRLAGERAALEEARRIKEEEKEESERRRKQSEMVIVVDNDDEEAQQDVLFGPLQGEEHQQRSVSVKPTHTASPSPPSAALDEQNPEKDSSSTTGPYSAPRPAPLLEPIAVQLKRDRLGLGKLRASTGRDYPTLGASASSSIRGSKQDGRKEMEKDQVRKRRDIVKQHERERREWLELRGSLN</sequence>
<dbReference type="OrthoDB" id="29221at2759"/>
<feature type="compositionally biased region" description="Low complexity" evidence="1">
    <location>
        <begin position="198"/>
        <end position="211"/>
    </location>
</feature>
<feature type="compositionally biased region" description="Basic and acidic residues" evidence="1">
    <location>
        <begin position="77"/>
        <end position="88"/>
    </location>
</feature>
<feature type="compositionally biased region" description="Polar residues" evidence="1">
    <location>
        <begin position="216"/>
        <end position="229"/>
    </location>
</feature>
<reference evidence="3 4" key="1">
    <citation type="journal article" date="2018" name="Mol. Biol. Evol.">
        <title>Broad Genomic Sampling Reveals a Smut Pathogenic Ancestry of the Fungal Clade Ustilaginomycotina.</title>
        <authorList>
            <person name="Kijpornyongpan T."/>
            <person name="Mondo S.J."/>
            <person name="Barry K."/>
            <person name="Sandor L."/>
            <person name="Lee J."/>
            <person name="Lipzen A."/>
            <person name="Pangilinan J."/>
            <person name="LaButti K."/>
            <person name="Hainaut M."/>
            <person name="Henrissat B."/>
            <person name="Grigoriev I.V."/>
            <person name="Spatafora J.W."/>
            <person name="Aime M.C."/>
        </authorList>
    </citation>
    <scope>NUCLEOTIDE SEQUENCE [LARGE SCALE GENOMIC DNA]</scope>
    <source>
        <strain evidence="3 4">MCA 5214</strain>
    </source>
</reference>
<proteinExistence type="predicted"/>
<keyword evidence="4" id="KW-1185">Reference proteome</keyword>